<evidence type="ECO:0000313" key="2">
    <source>
        <dbReference type="EMBL" id="AFZ06744.1"/>
    </source>
</evidence>
<dbReference type="InterPro" id="IPR045489">
    <property type="entry name" value="DUF6429"/>
</dbReference>
<organism evidence="2 3">
    <name type="scientific">Phormidium nigroviride PCC 7112</name>
    <dbReference type="NCBI Taxonomy" id="179408"/>
    <lineage>
        <taxon>Bacteria</taxon>
        <taxon>Bacillati</taxon>
        <taxon>Cyanobacteriota</taxon>
        <taxon>Cyanophyceae</taxon>
        <taxon>Oscillatoriophycideae</taxon>
        <taxon>Oscillatoriales</taxon>
        <taxon>Oscillatoriaceae</taxon>
        <taxon>Phormidium</taxon>
    </lineage>
</organism>
<evidence type="ECO:0000313" key="3">
    <source>
        <dbReference type="Proteomes" id="UP000010478"/>
    </source>
</evidence>
<gene>
    <name evidence="2" type="ORF">Osc7112_2291</name>
</gene>
<name>K9VGU6_9CYAN</name>
<dbReference type="STRING" id="179408.Osc7112_2291"/>
<keyword evidence="3" id="KW-1185">Reference proteome</keyword>
<dbReference type="KEGG" id="oni:Osc7112_2291"/>
<feature type="domain" description="DUF6429" evidence="1">
    <location>
        <begin position="78"/>
        <end position="153"/>
    </location>
</feature>
<evidence type="ECO:0000259" key="1">
    <source>
        <dbReference type="Pfam" id="PF20008"/>
    </source>
</evidence>
<proteinExistence type="predicted"/>
<protein>
    <recommendedName>
        <fullName evidence="1">DUF6429 domain-containing protein</fullName>
    </recommendedName>
</protein>
<reference evidence="2 3" key="1">
    <citation type="submission" date="2012-05" db="EMBL/GenBank/DDBJ databases">
        <title>Finished chromosome of genome of Oscillatoria sp. PCC 7112.</title>
        <authorList>
            <consortium name="US DOE Joint Genome Institute"/>
            <person name="Gugger M."/>
            <person name="Coursin T."/>
            <person name="Rippka R."/>
            <person name="Tandeau De Marsac N."/>
            <person name="Huntemann M."/>
            <person name="Wei C.-L."/>
            <person name="Han J."/>
            <person name="Detter J.C."/>
            <person name="Han C."/>
            <person name="Tapia R."/>
            <person name="Davenport K."/>
            <person name="Daligault H."/>
            <person name="Erkkila T."/>
            <person name="Gu W."/>
            <person name="Munk A.C.C."/>
            <person name="Teshima H."/>
            <person name="Xu Y."/>
            <person name="Chain P."/>
            <person name="Chen A."/>
            <person name="Krypides N."/>
            <person name="Mavromatis K."/>
            <person name="Markowitz V."/>
            <person name="Szeto E."/>
            <person name="Ivanova N."/>
            <person name="Mikhailova N."/>
            <person name="Ovchinnikova G."/>
            <person name="Pagani I."/>
            <person name="Pati A."/>
            <person name="Goodwin L."/>
            <person name="Peters L."/>
            <person name="Pitluck S."/>
            <person name="Woyke T."/>
            <person name="Kerfeld C."/>
        </authorList>
    </citation>
    <scope>NUCLEOTIDE SEQUENCE [LARGE SCALE GENOMIC DNA]</scope>
    <source>
        <strain evidence="2 3">PCC 7112</strain>
    </source>
</reference>
<dbReference type="HOGENOM" id="CLU_1459940_0_0_3"/>
<dbReference type="EMBL" id="CP003614">
    <property type="protein sequence ID" value="AFZ06744.1"/>
    <property type="molecule type" value="Genomic_DNA"/>
</dbReference>
<accession>K9VGU6</accession>
<dbReference type="Proteomes" id="UP000010478">
    <property type="component" value="Chromosome"/>
</dbReference>
<sequence>MAKPFKPETRNYCNWSVTIYVGSEAVGFYTKCISPNDTILCTEICNDKGSAWQQGYNLVARAIKEERTNRYNRIAIPLTLALLYVSGADEEDELGHQSRFRGRRAWKGHDFEILDLLTEDGLLEEQRNPQQIKSVVLTPKGIKQARHILKNLNLEGIEEFLQTQENRDDLIDGLEQDREHFGDEK</sequence>
<dbReference type="AlphaFoldDB" id="K9VGU6"/>
<dbReference type="Pfam" id="PF20008">
    <property type="entry name" value="DUF6429"/>
    <property type="match status" value="1"/>
</dbReference>